<dbReference type="Proteomes" id="UP000030759">
    <property type="component" value="Unassembled WGS sequence"/>
</dbReference>
<feature type="region of interest" description="Disordered" evidence="1">
    <location>
        <begin position="1"/>
        <end position="24"/>
    </location>
</feature>
<proteinExistence type="predicted"/>
<reference evidence="3" key="1">
    <citation type="journal article" date="2013" name="Nat. Biotechnol.">
        <title>Chinese hamster genome sequenced from sorted chromosomes.</title>
        <authorList>
            <person name="Brinkrolf K."/>
            <person name="Rupp O."/>
            <person name="Laux H."/>
            <person name="Kollin F."/>
            <person name="Ernst W."/>
            <person name="Linke B."/>
            <person name="Kofler R."/>
            <person name="Romand S."/>
            <person name="Hesse F."/>
            <person name="Budach W.E."/>
            <person name="Galosy S."/>
            <person name="Muller D."/>
            <person name="Noll T."/>
            <person name="Wienberg J."/>
            <person name="Jostock T."/>
            <person name="Leonard M."/>
            <person name="Grillari J."/>
            <person name="Tauch A."/>
            <person name="Goesmann A."/>
            <person name="Helk B."/>
            <person name="Mott J.E."/>
            <person name="Puhler A."/>
            <person name="Borth N."/>
        </authorList>
    </citation>
    <scope>NUCLEOTIDE SEQUENCE [LARGE SCALE GENOMIC DNA]</scope>
    <source>
        <strain evidence="3">17A/GY</strain>
    </source>
</reference>
<protein>
    <submittedName>
        <fullName evidence="2">Uncharacterized protein</fullName>
    </submittedName>
</protein>
<dbReference type="AlphaFoldDB" id="A0A061HWN0"/>
<name>A0A061HWN0_CRIGR</name>
<gene>
    <name evidence="2" type="ORF">H671_xg20669</name>
</gene>
<evidence type="ECO:0000313" key="2">
    <source>
        <dbReference type="EMBL" id="ERE63741.1"/>
    </source>
</evidence>
<dbReference type="EMBL" id="KE685981">
    <property type="protein sequence ID" value="ERE63741.1"/>
    <property type="molecule type" value="Genomic_DNA"/>
</dbReference>
<accession>A0A061HWN0</accession>
<evidence type="ECO:0000256" key="1">
    <source>
        <dbReference type="SAM" id="MobiDB-lite"/>
    </source>
</evidence>
<sequence>MKGSAEAWHCERSGKATGESEASVAVEGPGLKGACKEVEAWHHEESCEEAIGESAAQLQQGTPAFGDANTMGGPPRIVAVVEWSQWEPQR</sequence>
<evidence type="ECO:0000313" key="3">
    <source>
        <dbReference type="Proteomes" id="UP000030759"/>
    </source>
</evidence>
<organism evidence="2 3">
    <name type="scientific">Cricetulus griseus</name>
    <name type="common">Chinese hamster</name>
    <name type="synonym">Cricetulus barabensis griseus</name>
    <dbReference type="NCBI Taxonomy" id="10029"/>
    <lineage>
        <taxon>Eukaryota</taxon>
        <taxon>Metazoa</taxon>
        <taxon>Chordata</taxon>
        <taxon>Craniata</taxon>
        <taxon>Vertebrata</taxon>
        <taxon>Euteleostomi</taxon>
        <taxon>Mammalia</taxon>
        <taxon>Eutheria</taxon>
        <taxon>Euarchontoglires</taxon>
        <taxon>Glires</taxon>
        <taxon>Rodentia</taxon>
        <taxon>Myomorpha</taxon>
        <taxon>Muroidea</taxon>
        <taxon>Cricetidae</taxon>
        <taxon>Cricetinae</taxon>
        <taxon>Cricetulus</taxon>
    </lineage>
</organism>